<proteinExistence type="predicted"/>
<dbReference type="Proteomes" id="UP000236000">
    <property type="component" value="Unassembled WGS sequence"/>
</dbReference>
<dbReference type="RefSeq" id="WP_102711758.1">
    <property type="nucleotide sequence ID" value="NZ_CABMLK010000002.1"/>
</dbReference>
<dbReference type="OrthoDB" id="8479564at2"/>
<name>A0A2N8HFX7_9BACT</name>
<gene>
    <name evidence="2" type="ORF">CXU22_01245</name>
</gene>
<feature type="region of interest" description="Disordered" evidence="1">
    <location>
        <begin position="209"/>
        <end position="265"/>
    </location>
</feature>
<evidence type="ECO:0000256" key="1">
    <source>
        <dbReference type="SAM" id="MobiDB-lite"/>
    </source>
</evidence>
<evidence type="ECO:0000313" key="3">
    <source>
        <dbReference type="Proteomes" id="UP000236000"/>
    </source>
</evidence>
<feature type="compositionally biased region" description="Basic and acidic residues" evidence="1">
    <location>
        <begin position="209"/>
        <end position="226"/>
    </location>
</feature>
<dbReference type="EMBL" id="PJKA01000003">
    <property type="protein sequence ID" value="PNC19666.1"/>
    <property type="molecule type" value="Genomic_DNA"/>
</dbReference>
<sequence>MSHKPSEAHYVEGVHRFWIDEGYVVCRIECSDYYSRQAQNFCGGCKEMDFLLYHPGRRDLWLVEVKDYRFDARPKVGELVCALSRKVRDTMFLLRAASVAAPDEEPAEGVSLRDFSILASEAETLHLAFLLEMGMGGVWTDGGLLANVKNLLVASMRFLDAELICAPITYPHRIGPWRVTSAHGEVSKRVEIRRARKLAEIQEQRRQERLKVQEERAWQEKSREGSGFHAAGTEGKTPQWKLRLQQRMNGETANHEGRRRKRKRD</sequence>
<accession>A0A2N8HFX7</accession>
<evidence type="ECO:0008006" key="4">
    <source>
        <dbReference type="Google" id="ProtNLM"/>
    </source>
</evidence>
<dbReference type="AlphaFoldDB" id="A0A2N8HFX7"/>
<evidence type="ECO:0000313" key="2">
    <source>
        <dbReference type="EMBL" id="PNC19666.1"/>
    </source>
</evidence>
<reference evidence="2 3" key="1">
    <citation type="journal article" date="2017" name="BMC Genomics">
        <title>Genome sequencing of 39 Akkermansia muciniphila isolates reveals its population structure, genomic and functional diverisity, and global distribution in mammalian gut microbiotas.</title>
        <authorList>
            <person name="Guo X."/>
            <person name="Li S."/>
            <person name="Zhang J."/>
            <person name="Wu F."/>
            <person name="Li X."/>
            <person name="Wu D."/>
            <person name="Zhang M."/>
            <person name="Ou Z."/>
            <person name="Jie Z."/>
            <person name="Yan Q."/>
            <person name="Li P."/>
            <person name="Yi J."/>
            <person name="Peng Y."/>
        </authorList>
    </citation>
    <scope>NUCLEOTIDE SEQUENCE [LARGE SCALE GENOMIC DNA]</scope>
    <source>
        <strain evidence="2 3">GP24</strain>
    </source>
</reference>
<protein>
    <recommendedName>
        <fullName evidence="4">NERD domain-containing protein</fullName>
    </recommendedName>
</protein>
<comment type="caution">
    <text evidence="2">The sequence shown here is derived from an EMBL/GenBank/DDBJ whole genome shotgun (WGS) entry which is preliminary data.</text>
</comment>
<organism evidence="2 3">
    <name type="scientific">Akkermansia muciniphila</name>
    <dbReference type="NCBI Taxonomy" id="239935"/>
    <lineage>
        <taxon>Bacteria</taxon>
        <taxon>Pseudomonadati</taxon>
        <taxon>Verrucomicrobiota</taxon>
        <taxon>Verrucomicrobiia</taxon>
        <taxon>Verrucomicrobiales</taxon>
        <taxon>Akkermansiaceae</taxon>
        <taxon>Akkermansia</taxon>
    </lineage>
</organism>